<organism evidence="6 7">
    <name type="scientific">Novipirellula galeiformis</name>
    <dbReference type="NCBI Taxonomy" id="2528004"/>
    <lineage>
        <taxon>Bacteria</taxon>
        <taxon>Pseudomonadati</taxon>
        <taxon>Planctomycetota</taxon>
        <taxon>Planctomycetia</taxon>
        <taxon>Pirellulales</taxon>
        <taxon>Pirellulaceae</taxon>
        <taxon>Novipirellula</taxon>
    </lineage>
</organism>
<dbReference type="InterPro" id="IPR013324">
    <property type="entry name" value="RNA_pol_sigma_r3/r4-like"/>
</dbReference>
<dbReference type="OrthoDB" id="245222at2"/>
<dbReference type="InterPro" id="IPR014284">
    <property type="entry name" value="RNA_pol_sigma-70_dom"/>
</dbReference>
<dbReference type="SUPFAM" id="SSF88659">
    <property type="entry name" value="Sigma3 and sigma4 domains of RNA polymerase sigma factors"/>
    <property type="match status" value="2"/>
</dbReference>
<accession>A0A5C6CJS0</accession>
<dbReference type="InterPro" id="IPR036388">
    <property type="entry name" value="WH-like_DNA-bd_sf"/>
</dbReference>
<proteinExistence type="predicted"/>
<dbReference type="Gene3D" id="1.20.120.1810">
    <property type="match status" value="1"/>
</dbReference>
<dbReference type="GO" id="GO:0006352">
    <property type="term" value="P:DNA-templated transcription initiation"/>
    <property type="evidence" value="ECO:0007669"/>
    <property type="project" value="InterPro"/>
</dbReference>
<gene>
    <name evidence="6" type="primary">sigA_1</name>
    <name evidence="6" type="ORF">Pla52o_25930</name>
</gene>
<keyword evidence="2" id="KW-0731">Sigma factor</keyword>
<dbReference type="Pfam" id="PF00140">
    <property type="entry name" value="Sigma70_r1_2"/>
    <property type="match status" value="1"/>
</dbReference>
<evidence type="ECO:0000256" key="3">
    <source>
        <dbReference type="ARBA" id="ARBA00023125"/>
    </source>
</evidence>
<dbReference type="PRINTS" id="PR00046">
    <property type="entry name" value="SIGMA70FCT"/>
</dbReference>
<dbReference type="AlphaFoldDB" id="A0A5C6CJS0"/>
<evidence type="ECO:0000256" key="4">
    <source>
        <dbReference type="ARBA" id="ARBA00023163"/>
    </source>
</evidence>
<dbReference type="Proteomes" id="UP000316304">
    <property type="component" value="Unassembled WGS sequence"/>
</dbReference>
<dbReference type="InterPro" id="IPR007630">
    <property type="entry name" value="RNA_pol_sigma70_r4"/>
</dbReference>
<dbReference type="EMBL" id="SJPT01000004">
    <property type="protein sequence ID" value="TWU23059.1"/>
    <property type="molecule type" value="Genomic_DNA"/>
</dbReference>
<sequence>MVSLNSHSPPPKLSGGFDSSELRLDESASRIQEELSDSLGMYLKQMGCTALLTAEQELALANRMDDARILFRHDLLRIRFVAEDAVLSLRQILDGDARADRSLSYAVTDEQAKRQVLNRLEPNVRTLESLLALNNVDYEVIRDHRHSLTQRSEARGRYLRRRESIVALIEELGLRLPAIEQHYDTVLRMNRRLGTLRRRRTELNLEEHAEYEVILRRTQHSSCGLDRRVQELQRNYERYTSTKQNLVEANLRLVVSIAKKYRGRGLAFLDLIQEGNSGLMRAVEKFEASKGFKLSTYATWWIRQAIGRAVAEQSRTIRIPVHVVGEMNDLQRTISDLYQLLNHRPTHRELADSSGLSDERLAVLERSLSTSYSLDNSGTGEVPTNLRDILQEENSVPLGAQADANTLSHRLAALMDQLDEREQAIVRMRFGFENHSPQTLSEVAKVFKISRERVRQIERRALRKLQQHDEVNSLAGFLD</sequence>
<dbReference type="SUPFAM" id="SSF88946">
    <property type="entry name" value="Sigma2 domain of RNA polymerase sigma factors"/>
    <property type="match status" value="1"/>
</dbReference>
<protein>
    <submittedName>
        <fullName evidence="6">RNA polymerase sigma factor SigA</fullName>
    </submittedName>
</protein>
<dbReference type="PANTHER" id="PTHR30603">
    <property type="entry name" value="RNA POLYMERASE SIGMA FACTOR RPO"/>
    <property type="match status" value="1"/>
</dbReference>
<dbReference type="InterPro" id="IPR009042">
    <property type="entry name" value="RNA_pol_sigma70_r1_2"/>
</dbReference>
<dbReference type="CDD" id="cd06171">
    <property type="entry name" value="Sigma70_r4"/>
    <property type="match status" value="1"/>
</dbReference>
<evidence type="ECO:0000313" key="6">
    <source>
        <dbReference type="EMBL" id="TWU23059.1"/>
    </source>
</evidence>
<keyword evidence="4" id="KW-0804">Transcription</keyword>
<evidence type="ECO:0000313" key="7">
    <source>
        <dbReference type="Proteomes" id="UP000316304"/>
    </source>
</evidence>
<dbReference type="Pfam" id="PF04542">
    <property type="entry name" value="Sigma70_r2"/>
    <property type="match status" value="1"/>
</dbReference>
<dbReference type="InterPro" id="IPR000943">
    <property type="entry name" value="RNA_pol_sigma70"/>
</dbReference>
<name>A0A5C6CJS0_9BACT</name>
<dbReference type="Pfam" id="PF04545">
    <property type="entry name" value="Sigma70_r4"/>
    <property type="match status" value="1"/>
</dbReference>
<dbReference type="FunFam" id="1.10.601.10:FF:000001">
    <property type="entry name" value="RNA polymerase sigma factor SigA"/>
    <property type="match status" value="1"/>
</dbReference>
<keyword evidence="1" id="KW-0805">Transcription regulation</keyword>
<dbReference type="NCBIfam" id="TIGR02937">
    <property type="entry name" value="sigma70-ECF"/>
    <property type="match status" value="1"/>
</dbReference>
<dbReference type="RefSeq" id="WP_146594848.1">
    <property type="nucleotide sequence ID" value="NZ_SJPT01000004.1"/>
</dbReference>
<dbReference type="InterPro" id="IPR050239">
    <property type="entry name" value="Sigma-70_RNA_pol_init_factors"/>
</dbReference>
<evidence type="ECO:0000259" key="5">
    <source>
        <dbReference type="PROSITE" id="PS00716"/>
    </source>
</evidence>
<comment type="caution">
    <text evidence="6">The sequence shown here is derived from an EMBL/GenBank/DDBJ whole genome shotgun (WGS) entry which is preliminary data.</text>
</comment>
<evidence type="ECO:0000256" key="2">
    <source>
        <dbReference type="ARBA" id="ARBA00023082"/>
    </source>
</evidence>
<keyword evidence="3" id="KW-0238">DNA-binding</keyword>
<reference evidence="6 7" key="1">
    <citation type="submission" date="2019-02" db="EMBL/GenBank/DDBJ databases">
        <title>Deep-cultivation of Planctomycetes and their phenomic and genomic characterization uncovers novel biology.</title>
        <authorList>
            <person name="Wiegand S."/>
            <person name="Jogler M."/>
            <person name="Boedeker C."/>
            <person name="Pinto D."/>
            <person name="Vollmers J."/>
            <person name="Rivas-Marin E."/>
            <person name="Kohn T."/>
            <person name="Peeters S.H."/>
            <person name="Heuer A."/>
            <person name="Rast P."/>
            <person name="Oberbeckmann S."/>
            <person name="Bunk B."/>
            <person name="Jeske O."/>
            <person name="Meyerdierks A."/>
            <person name="Storesund J.E."/>
            <person name="Kallscheuer N."/>
            <person name="Luecker S."/>
            <person name="Lage O.M."/>
            <person name="Pohl T."/>
            <person name="Merkel B.J."/>
            <person name="Hornburger P."/>
            <person name="Mueller R.-W."/>
            <person name="Bruemmer F."/>
            <person name="Labrenz M."/>
            <person name="Spormann A.M."/>
            <person name="Op Den Camp H."/>
            <person name="Overmann J."/>
            <person name="Amann R."/>
            <person name="Jetten M.S.M."/>
            <person name="Mascher T."/>
            <person name="Medema M.H."/>
            <person name="Devos D.P."/>
            <person name="Kaster A.-K."/>
            <person name="Ovreas L."/>
            <person name="Rohde M."/>
            <person name="Galperin M.Y."/>
            <person name="Jogler C."/>
        </authorList>
    </citation>
    <scope>NUCLEOTIDE SEQUENCE [LARGE SCALE GENOMIC DNA]</scope>
    <source>
        <strain evidence="6 7">Pla52o</strain>
    </source>
</reference>
<dbReference type="InterPro" id="IPR007627">
    <property type="entry name" value="RNA_pol_sigma70_r2"/>
</dbReference>
<dbReference type="PANTHER" id="PTHR30603:SF60">
    <property type="entry name" value="RNA POLYMERASE SIGMA FACTOR RPOD"/>
    <property type="match status" value="1"/>
</dbReference>
<evidence type="ECO:0000256" key="1">
    <source>
        <dbReference type="ARBA" id="ARBA00023015"/>
    </source>
</evidence>
<dbReference type="PROSITE" id="PS00716">
    <property type="entry name" value="SIGMA70_2"/>
    <property type="match status" value="1"/>
</dbReference>
<dbReference type="InterPro" id="IPR013325">
    <property type="entry name" value="RNA_pol_sigma_r2"/>
</dbReference>
<keyword evidence="7" id="KW-1185">Reference proteome</keyword>
<dbReference type="GO" id="GO:0003677">
    <property type="term" value="F:DNA binding"/>
    <property type="evidence" value="ECO:0007669"/>
    <property type="project" value="UniProtKB-KW"/>
</dbReference>
<dbReference type="GO" id="GO:0016987">
    <property type="term" value="F:sigma factor activity"/>
    <property type="evidence" value="ECO:0007669"/>
    <property type="project" value="UniProtKB-KW"/>
</dbReference>
<dbReference type="Gene3D" id="1.10.10.10">
    <property type="entry name" value="Winged helix-like DNA-binding domain superfamily/Winged helix DNA-binding domain"/>
    <property type="match status" value="2"/>
</dbReference>
<feature type="domain" description="RNA polymerase sigma-70" evidence="5">
    <location>
        <begin position="439"/>
        <end position="465"/>
    </location>
</feature>